<reference evidence="2" key="2">
    <citation type="journal article" date="2022" name="Hortic Res">
        <title>The genome of Dioscorea zingiberensis sheds light on the biosynthesis, origin and evolution of the medicinally important diosgenin saponins.</title>
        <authorList>
            <person name="Li Y."/>
            <person name="Tan C."/>
            <person name="Li Z."/>
            <person name="Guo J."/>
            <person name="Li S."/>
            <person name="Chen X."/>
            <person name="Wang C."/>
            <person name="Dai X."/>
            <person name="Yang H."/>
            <person name="Song W."/>
            <person name="Hou L."/>
            <person name="Xu J."/>
            <person name="Tong Z."/>
            <person name="Xu A."/>
            <person name="Yuan X."/>
            <person name="Wang W."/>
            <person name="Yang Q."/>
            <person name="Chen L."/>
            <person name="Sun Z."/>
            <person name="Wang K."/>
            <person name="Pan B."/>
            <person name="Chen J."/>
            <person name="Bao Y."/>
            <person name="Liu F."/>
            <person name="Qi X."/>
            <person name="Gang D.R."/>
            <person name="Wen J."/>
            <person name="Li J."/>
        </authorList>
    </citation>
    <scope>NUCLEOTIDE SEQUENCE</scope>
    <source>
        <strain evidence="2">Dzin_1.0</strain>
    </source>
</reference>
<sequence length="79" mass="8055">MICAATLTKSAAGQTQTVQRPSSTITNTPIQGKEKSRERPPKLDDGGTGFPPFNFSGGGGGGGGGWKSSGGFFLFALSF</sequence>
<gene>
    <name evidence="2" type="ORF">J5N97_005254</name>
</gene>
<evidence type="ECO:0000256" key="1">
    <source>
        <dbReference type="SAM" id="MobiDB-lite"/>
    </source>
</evidence>
<protein>
    <submittedName>
        <fullName evidence="2">Uncharacterized protein</fullName>
    </submittedName>
</protein>
<keyword evidence="3" id="KW-1185">Reference proteome</keyword>
<evidence type="ECO:0000313" key="3">
    <source>
        <dbReference type="Proteomes" id="UP001085076"/>
    </source>
</evidence>
<dbReference type="GO" id="GO:0009507">
    <property type="term" value="C:chloroplast"/>
    <property type="evidence" value="ECO:0007669"/>
    <property type="project" value="TreeGrafter"/>
</dbReference>
<comment type="caution">
    <text evidence="2">The sequence shown here is derived from an EMBL/GenBank/DDBJ whole genome shotgun (WGS) entry which is preliminary data.</text>
</comment>
<organism evidence="2 3">
    <name type="scientific">Dioscorea zingiberensis</name>
    <dbReference type="NCBI Taxonomy" id="325984"/>
    <lineage>
        <taxon>Eukaryota</taxon>
        <taxon>Viridiplantae</taxon>
        <taxon>Streptophyta</taxon>
        <taxon>Embryophyta</taxon>
        <taxon>Tracheophyta</taxon>
        <taxon>Spermatophyta</taxon>
        <taxon>Magnoliopsida</taxon>
        <taxon>Liliopsida</taxon>
        <taxon>Dioscoreales</taxon>
        <taxon>Dioscoreaceae</taxon>
        <taxon>Dioscorea</taxon>
    </lineage>
</organism>
<dbReference type="EMBL" id="JAGGNH010000001">
    <property type="protein sequence ID" value="KAJ0986898.1"/>
    <property type="molecule type" value="Genomic_DNA"/>
</dbReference>
<proteinExistence type="predicted"/>
<feature type="compositionally biased region" description="Polar residues" evidence="1">
    <location>
        <begin position="7"/>
        <end position="30"/>
    </location>
</feature>
<evidence type="ECO:0000313" key="2">
    <source>
        <dbReference type="EMBL" id="KAJ0986898.1"/>
    </source>
</evidence>
<dbReference type="GO" id="GO:0010027">
    <property type="term" value="P:thylakoid membrane organization"/>
    <property type="evidence" value="ECO:0007669"/>
    <property type="project" value="TreeGrafter"/>
</dbReference>
<dbReference type="GO" id="GO:0009658">
    <property type="term" value="P:chloroplast organization"/>
    <property type="evidence" value="ECO:0007669"/>
    <property type="project" value="TreeGrafter"/>
</dbReference>
<feature type="compositionally biased region" description="Basic and acidic residues" evidence="1">
    <location>
        <begin position="32"/>
        <end position="45"/>
    </location>
</feature>
<reference evidence="2" key="1">
    <citation type="submission" date="2021-03" db="EMBL/GenBank/DDBJ databases">
        <authorList>
            <person name="Li Z."/>
            <person name="Yang C."/>
        </authorList>
    </citation>
    <scope>NUCLEOTIDE SEQUENCE</scope>
    <source>
        <strain evidence="2">Dzin_1.0</strain>
        <tissue evidence="2">Leaf</tissue>
    </source>
</reference>
<dbReference type="AlphaFoldDB" id="A0A9D5HS12"/>
<dbReference type="PANTHER" id="PTHR34938:SF1">
    <property type="entry name" value="PROTEIN FERTILITY RESTORER RF2, MITOCHONDRIAL"/>
    <property type="match status" value="1"/>
</dbReference>
<accession>A0A9D5HS12</accession>
<name>A0A9D5HS12_9LILI</name>
<dbReference type="Proteomes" id="UP001085076">
    <property type="component" value="Miscellaneous, Linkage group lg01"/>
</dbReference>
<dbReference type="PANTHER" id="PTHR34938">
    <property type="entry name" value="PROTEIN FERTILITY RESTORER RF2, MITOCHONDRIAL"/>
    <property type="match status" value="1"/>
</dbReference>
<dbReference type="InterPro" id="IPR040299">
    <property type="entry name" value="RF2K-like"/>
</dbReference>
<feature type="region of interest" description="Disordered" evidence="1">
    <location>
        <begin position="1"/>
        <end position="62"/>
    </location>
</feature>